<dbReference type="EMBL" id="BTGU01010307">
    <property type="protein sequence ID" value="GMN72259.1"/>
    <property type="molecule type" value="Genomic_DNA"/>
</dbReference>
<accession>A0AA88JFC3</accession>
<evidence type="ECO:0000313" key="1">
    <source>
        <dbReference type="EMBL" id="GMN72259.1"/>
    </source>
</evidence>
<name>A0AA88JFC3_FICCA</name>
<sequence length="95" mass="10943">MEQIEAVAELATRCLESSGIKRPSMKKVAEELSRLNQLNREFKTCANDEEMKRLLDESSPSSHDKVKHDRRSYELVEYTTYDVTGYDMEPAVSIN</sequence>
<dbReference type="AlphaFoldDB" id="A0AA88JFC3"/>
<evidence type="ECO:0000313" key="2">
    <source>
        <dbReference type="EMBL" id="GMN72262.1"/>
    </source>
</evidence>
<gene>
    <name evidence="1" type="ORF">TIFTF001_051975</name>
    <name evidence="2" type="ORF">TIFTF001_051977</name>
</gene>
<dbReference type="Proteomes" id="UP001187192">
    <property type="component" value="Unassembled WGS sequence"/>
</dbReference>
<reference evidence="1" key="1">
    <citation type="submission" date="2023-07" db="EMBL/GenBank/DDBJ databases">
        <title>draft genome sequence of fig (Ficus carica).</title>
        <authorList>
            <person name="Takahashi T."/>
            <person name="Nishimura K."/>
        </authorList>
    </citation>
    <scope>NUCLEOTIDE SEQUENCE</scope>
</reference>
<comment type="caution">
    <text evidence="1">The sequence shown here is derived from an EMBL/GenBank/DDBJ whole genome shotgun (WGS) entry which is preliminary data.</text>
</comment>
<protein>
    <submittedName>
        <fullName evidence="1">Uncharacterized protein</fullName>
    </submittedName>
</protein>
<dbReference type="EMBL" id="BTGU01010308">
    <property type="protein sequence ID" value="GMN72262.1"/>
    <property type="molecule type" value="Genomic_DNA"/>
</dbReference>
<organism evidence="1 3">
    <name type="scientific">Ficus carica</name>
    <name type="common">Common fig</name>
    <dbReference type="NCBI Taxonomy" id="3494"/>
    <lineage>
        <taxon>Eukaryota</taxon>
        <taxon>Viridiplantae</taxon>
        <taxon>Streptophyta</taxon>
        <taxon>Embryophyta</taxon>
        <taxon>Tracheophyta</taxon>
        <taxon>Spermatophyta</taxon>
        <taxon>Magnoliopsida</taxon>
        <taxon>eudicotyledons</taxon>
        <taxon>Gunneridae</taxon>
        <taxon>Pentapetalae</taxon>
        <taxon>rosids</taxon>
        <taxon>fabids</taxon>
        <taxon>Rosales</taxon>
        <taxon>Moraceae</taxon>
        <taxon>Ficeae</taxon>
        <taxon>Ficus</taxon>
    </lineage>
</organism>
<proteinExistence type="predicted"/>
<evidence type="ECO:0000313" key="3">
    <source>
        <dbReference type="Proteomes" id="UP001187192"/>
    </source>
</evidence>
<keyword evidence="3" id="KW-1185">Reference proteome</keyword>